<reference evidence="1 2" key="1">
    <citation type="journal article" date="2013" name="BMC Genomics">
        <title>Reconstruction of the lipid metabolism for the microalga Monoraphidium neglectum from its genome sequence reveals characteristics suitable for biofuel production.</title>
        <authorList>
            <person name="Bogen C."/>
            <person name="Al-Dilaimi A."/>
            <person name="Albersmeier A."/>
            <person name="Wichmann J."/>
            <person name="Grundmann M."/>
            <person name="Rupp O."/>
            <person name="Lauersen K.J."/>
            <person name="Blifernez-Klassen O."/>
            <person name="Kalinowski J."/>
            <person name="Goesmann A."/>
            <person name="Mussgnug J.H."/>
            <person name="Kruse O."/>
        </authorList>
    </citation>
    <scope>NUCLEOTIDE SEQUENCE [LARGE SCALE GENOMIC DNA]</scope>
    <source>
        <strain evidence="1 2">SAG 48.87</strain>
    </source>
</reference>
<organism evidence="1 2">
    <name type="scientific">Monoraphidium neglectum</name>
    <dbReference type="NCBI Taxonomy" id="145388"/>
    <lineage>
        <taxon>Eukaryota</taxon>
        <taxon>Viridiplantae</taxon>
        <taxon>Chlorophyta</taxon>
        <taxon>core chlorophytes</taxon>
        <taxon>Chlorophyceae</taxon>
        <taxon>CS clade</taxon>
        <taxon>Sphaeropleales</taxon>
        <taxon>Selenastraceae</taxon>
        <taxon>Monoraphidium</taxon>
    </lineage>
</organism>
<dbReference type="SUPFAM" id="SSF144232">
    <property type="entry name" value="HIT/MYND zinc finger-like"/>
    <property type="match status" value="1"/>
</dbReference>
<evidence type="ECO:0000313" key="1">
    <source>
        <dbReference type="EMBL" id="KIY99184.1"/>
    </source>
</evidence>
<keyword evidence="2" id="KW-1185">Reference proteome</keyword>
<gene>
    <name evidence="1" type="ORF">MNEG_8780</name>
</gene>
<evidence type="ECO:0000313" key="2">
    <source>
        <dbReference type="Proteomes" id="UP000054498"/>
    </source>
</evidence>
<dbReference type="EMBL" id="KK101927">
    <property type="protein sequence ID" value="KIY99184.1"/>
    <property type="molecule type" value="Genomic_DNA"/>
</dbReference>
<feature type="non-terminal residue" evidence="1">
    <location>
        <position position="1"/>
    </location>
</feature>
<protein>
    <submittedName>
        <fullName evidence="1">Uncharacterized protein</fullName>
    </submittedName>
</protein>
<dbReference type="AlphaFoldDB" id="A0A0D2M755"/>
<name>A0A0D2M755_9CHLO</name>
<dbReference type="Gene3D" id="6.10.140.2220">
    <property type="match status" value="1"/>
</dbReference>
<accession>A0A0D2M755</accession>
<sequence>AELGMFNPMMIVPGTSAAVAGALLAMPGAVKKLLRCATRQGDTQHGLSLLFCLVHKCGARGAAAVAAARGWLTRLLVVARSQPRSLMGAVMVVNLMRDDAPQVVAAAVHSEPRALAASAKLLACREPWAERLGMLLLNDALRQEAWPARARTLESVARAVKAAPGALEGAVNALRSRLDRDTSPVPTISGRLFSPSRDAAQAAAAEVLAALAPALPPALLCSTPDLLSSLASLVGKMEAAARALDDITRLGGEEACAAVLRSAPELLSALSAAEAGGGDAGAAGLAARLRLRLEHQQRRAGQLQDKVCAVCGRDAGDGVKLRVYCSEACAKSAWRGGHKAECGQLRQARGQKGQ</sequence>
<dbReference type="RefSeq" id="XP_013898204.1">
    <property type="nucleotide sequence ID" value="XM_014042750.1"/>
</dbReference>
<dbReference type="OrthoDB" id="550206at2759"/>
<dbReference type="Proteomes" id="UP000054498">
    <property type="component" value="Unassembled WGS sequence"/>
</dbReference>
<dbReference type="GeneID" id="25741655"/>
<dbReference type="KEGG" id="mng:MNEG_8780"/>
<proteinExistence type="predicted"/>